<protein>
    <submittedName>
        <fullName evidence="2">DUF4367 domain-containing protein</fullName>
    </submittedName>
</protein>
<reference evidence="2 3" key="1">
    <citation type="submission" date="2023-07" db="EMBL/GenBank/DDBJ databases">
        <title>Paenibacillus sp. JX-17 nov. isolated from soil.</title>
        <authorList>
            <person name="Wan Y."/>
            <person name="Liu B."/>
        </authorList>
    </citation>
    <scope>NUCLEOTIDE SEQUENCE [LARGE SCALE GENOMIC DNA]</scope>
    <source>
        <strain evidence="2 3">JX-17</strain>
    </source>
</reference>
<keyword evidence="1" id="KW-0472">Membrane</keyword>
<keyword evidence="3" id="KW-1185">Reference proteome</keyword>
<evidence type="ECO:0000256" key="1">
    <source>
        <dbReference type="SAM" id="Phobius"/>
    </source>
</evidence>
<evidence type="ECO:0000313" key="3">
    <source>
        <dbReference type="Proteomes" id="UP001240171"/>
    </source>
</evidence>
<evidence type="ECO:0000313" key="2">
    <source>
        <dbReference type="EMBL" id="MDO7906704.1"/>
    </source>
</evidence>
<accession>A0ABT9CBS1</accession>
<keyword evidence="1" id="KW-0812">Transmembrane</keyword>
<name>A0ABT9CBS1_9BACL</name>
<sequence>MSELRNFEQDQSLKFMSQLNEQSATVQALDVTDAVMSRVHAIEQRIPERKRMLLRPRFAVPAAASFLVLGVSLSGYAASQFIEFRNSQAEMILNTNQAPPATKFGQRYTDLFQMYSKQVNAQLQPGDYAAYYVKDDIIAKADQANPVKFEYKIKEFPSFSSLQDEIQRTQAPVLNYPSQLPAGYRYEYGYVHPEDLYPQRSKNAEYRMLTEELVGQSKASASDDKLFLKKMSWSKADATSMRFSKGKDDYVVVMAHSIPADSGLTTVIQGPYDTAEKLSIRGTEAYYIASTEDKLGSAIAYSRNRLGWKDEKRGLLIEIYDSPSSQLTRQDLVQMAASMLSAP</sequence>
<gene>
    <name evidence="2" type="ORF">Q5741_09745</name>
</gene>
<dbReference type="EMBL" id="JAUQTB010000004">
    <property type="protein sequence ID" value="MDO7906704.1"/>
    <property type="molecule type" value="Genomic_DNA"/>
</dbReference>
<comment type="caution">
    <text evidence="2">The sequence shown here is derived from an EMBL/GenBank/DDBJ whole genome shotgun (WGS) entry which is preliminary data.</text>
</comment>
<dbReference type="RefSeq" id="WP_305023905.1">
    <property type="nucleotide sequence ID" value="NZ_JAUQTB010000004.1"/>
</dbReference>
<dbReference type="Proteomes" id="UP001240171">
    <property type="component" value="Unassembled WGS sequence"/>
</dbReference>
<proteinExistence type="predicted"/>
<feature type="transmembrane region" description="Helical" evidence="1">
    <location>
        <begin position="58"/>
        <end position="78"/>
    </location>
</feature>
<keyword evidence="1" id="KW-1133">Transmembrane helix</keyword>
<organism evidence="2 3">
    <name type="scientific">Paenibacillus lacisoli</name>
    <dbReference type="NCBI Taxonomy" id="3064525"/>
    <lineage>
        <taxon>Bacteria</taxon>
        <taxon>Bacillati</taxon>
        <taxon>Bacillota</taxon>
        <taxon>Bacilli</taxon>
        <taxon>Bacillales</taxon>
        <taxon>Paenibacillaceae</taxon>
        <taxon>Paenibacillus</taxon>
    </lineage>
</organism>